<evidence type="ECO:0000313" key="2">
    <source>
        <dbReference type="Proteomes" id="UP000054928"/>
    </source>
</evidence>
<dbReference type="AlphaFoldDB" id="A0A0P1AVB6"/>
<keyword evidence="2" id="KW-1185">Reference proteome</keyword>
<sequence>MELYVFKECNYSSVPIAIRTDAVSVSAFSVPPRTIIFSRQSQFYLIGPINVDLQEFQVFQENPGKPH</sequence>
<evidence type="ECO:0000313" key="1">
    <source>
        <dbReference type="EMBL" id="CEG44612.1"/>
    </source>
</evidence>
<dbReference type="GeneID" id="36396014"/>
<organism evidence="1 2">
    <name type="scientific">Plasmopara halstedii</name>
    <name type="common">Downy mildew of sunflower</name>
    <dbReference type="NCBI Taxonomy" id="4781"/>
    <lineage>
        <taxon>Eukaryota</taxon>
        <taxon>Sar</taxon>
        <taxon>Stramenopiles</taxon>
        <taxon>Oomycota</taxon>
        <taxon>Peronosporomycetes</taxon>
        <taxon>Peronosporales</taxon>
        <taxon>Peronosporaceae</taxon>
        <taxon>Plasmopara</taxon>
    </lineage>
</organism>
<dbReference type="EMBL" id="CCYD01001204">
    <property type="protein sequence ID" value="CEG44612.1"/>
    <property type="molecule type" value="Genomic_DNA"/>
</dbReference>
<dbReference type="RefSeq" id="XP_024580981.1">
    <property type="nucleotide sequence ID" value="XM_024730733.1"/>
</dbReference>
<dbReference type="Proteomes" id="UP000054928">
    <property type="component" value="Unassembled WGS sequence"/>
</dbReference>
<name>A0A0P1AVB6_PLAHL</name>
<accession>A0A0P1AVB6</accession>
<reference evidence="2" key="1">
    <citation type="submission" date="2014-09" db="EMBL/GenBank/DDBJ databases">
        <authorList>
            <person name="Sharma Rahul"/>
            <person name="Thines Marco"/>
        </authorList>
    </citation>
    <scope>NUCLEOTIDE SEQUENCE [LARGE SCALE GENOMIC DNA]</scope>
</reference>
<protein>
    <submittedName>
        <fullName evidence="1">Uncharacterized protein</fullName>
    </submittedName>
</protein>
<proteinExistence type="predicted"/>